<evidence type="ECO:0000256" key="1">
    <source>
        <dbReference type="ARBA" id="ARBA00006336"/>
    </source>
</evidence>
<dbReference type="AlphaFoldDB" id="A0AAV0KNA7"/>
<dbReference type="Pfam" id="PF00857">
    <property type="entry name" value="Isochorismatase"/>
    <property type="match status" value="1"/>
</dbReference>
<dbReference type="EMBL" id="CAMGYJ010000005">
    <property type="protein sequence ID" value="CAI0423213.1"/>
    <property type="molecule type" value="Genomic_DNA"/>
</dbReference>
<reference evidence="3" key="1">
    <citation type="submission" date="2022-08" db="EMBL/GenBank/DDBJ databases">
        <authorList>
            <person name="Gutierrez-Valencia J."/>
        </authorList>
    </citation>
    <scope>NUCLEOTIDE SEQUENCE</scope>
</reference>
<evidence type="ECO:0000259" key="2">
    <source>
        <dbReference type="Pfam" id="PF00857"/>
    </source>
</evidence>
<dbReference type="PANTHER" id="PTHR47044">
    <property type="entry name" value="OS02G0276400 PROTEIN"/>
    <property type="match status" value="1"/>
</dbReference>
<sequence>MAAKWNHTALLVIDMQNDFILDDSPMRVAGGKAIVPNVIKAVEIARQRGILVVWVVREHDPLGRDVEVFRRHLYSKGKVGPTSKGSAGAELVDGLVMKEGDYKVVKTRFSAFFATHLHSFLKTEGIQDLVVIGVQTPNCIRQTVFDAVALDYPSVSVILDATAAATPDIHQANVFDMKNIGVATPTLQEWSELCKQA</sequence>
<keyword evidence="4" id="KW-1185">Reference proteome</keyword>
<evidence type="ECO:0000313" key="4">
    <source>
        <dbReference type="Proteomes" id="UP001154282"/>
    </source>
</evidence>
<accession>A0AAV0KNA7</accession>
<evidence type="ECO:0000313" key="3">
    <source>
        <dbReference type="EMBL" id="CAI0423213.1"/>
    </source>
</evidence>
<dbReference type="SUPFAM" id="SSF52499">
    <property type="entry name" value="Isochorismatase-like hydrolases"/>
    <property type="match status" value="1"/>
</dbReference>
<dbReference type="InterPro" id="IPR000868">
    <property type="entry name" value="Isochorismatase-like_dom"/>
</dbReference>
<protein>
    <recommendedName>
        <fullName evidence="2">Isochorismatase-like domain-containing protein</fullName>
    </recommendedName>
</protein>
<comment type="similarity">
    <text evidence="1">Belongs to the isochorismatase family.</text>
</comment>
<organism evidence="3 4">
    <name type="scientific">Linum tenue</name>
    <dbReference type="NCBI Taxonomy" id="586396"/>
    <lineage>
        <taxon>Eukaryota</taxon>
        <taxon>Viridiplantae</taxon>
        <taxon>Streptophyta</taxon>
        <taxon>Embryophyta</taxon>
        <taxon>Tracheophyta</taxon>
        <taxon>Spermatophyta</taxon>
        <taxon>Magnoliopsida</taxon>
        <taxon>eudicotyledons</taxon>
        <taxon>Gunneridae</taxon>
        <taxon>Pentapetalae</taxon>
        <taxon>rosids</taxon>
        <taxon>fabids</taxon>
        <taxon>Malpighiales</taxon>
        <taxon>Linaceae</taxon>
        <taxon>Linum</taxon>
    </lineage>
</organism>
<dbReference type="CDD" id="cd00431">
    <property type="entry name" value="cysteine_hydrolases"/>
    <property type="match status" value="1"/>
</dbReference>
<name>A0AAV0KNA7_9ROSI</name>
<gene>
    <name evidence="3" type="ORF">LITE_LOCUS19432</name>
</gene>
<proteinExistence type="inferred from homology"/>
<dbReference type="InterPro" id="IPR036380">
    <property type="entry name" value="Isochorismatase-like_sf"/>
</dbReference>
<dbReference type="Proteomes" id="UP001154282">
    <property type="component" value="Unassembled WGS sequence"/>
</dbReference>
<comment type="caution">
    <text evidence="3">The sequence shown here is derived from an EMBL/GenBank/DDBJ whole genome shotgun (WGS) entry which is preliminary data.</text>
</comment>
<dbReference type="Gene3D" id="3.40.50.850">
    <property type="entry name" value="Isochorismatase-like"/>
    <property type="match status" value="1"/>
</dbReference>
<feature type="domain" description="Isochorismatase-like" evidence="2">
    <location>
        <begin position="8"/>
        <end position="184"/>
    </location>
</feature>